<feature type="domain" description="EGF-like" evidence="3">
    <location>
        <begin position="757"/>
        <end position="798"/>
    </location>
</feature>
<sequence>MVLIQQKIGLITALGLLMLSHLVSCDLSKNFSDVLFELRESHQIMIESFPLTTILAEPDLLAMPSFTTVFSYPNTKTVDFPLEISGKIVDCDNLARQTNENGPFLYISASSYSFFDIEFFKCSENKENLLGIVVVNKEKLQSGLLQDPFEIVGIVSYWINNCKVKSFKMCENSYLNRKNWKCERHDRYQRVDEAFYEMYYEIIGDTNDVPLGVNLIGTDTTLTSTFHEFLVSQLKEYTFGSLTMESHTDSAVIYLNIHSAVIVLFTPPFVISTDQIIEDIYSICGAAYSVLDPQEYTTDFFNYYNLAAYYYLEHFKTSDRASVSYASKINTVNTNLNSFYLAISKNGLISAGVYIPISSSNLVESNNYVSTLLSVNPGDYSEGSCDFNSPYYITIRIMNTYGYYGMNSDIYSYIAYIGGINGEEIDTFFENPILGTITNSCFAKYNFFQLYTSTAIEWECYSTGQNCYNLVYNYGYNYVYAFMMSFGFYILKPFCNYGQTLSTVTYDCITCDISCTSCLDSESCVTCANGLGFNGGNLCQICDSNEYIHSTTYMCTTCPSSCLTCYDSQACIQCASGLGFHYQISNLCETCYSNEFINPTTYVCTICDSSCATCSSQFVCTTCSSNLGFRGSTLCESCLSFEYIDPETYACTQCSNNCLSCTDANTCTSCLFGYGFTETSNNLCVLCGNGMYTHPITYACTPCPSSCATCYDSQTCITCASGLGFNNADYLCESCDSSEFIDPTSYICTSCHGSCATCSSVSSCLTCISGLGFLESSGTLCGNCNNGQYPDTSTQICTQCDPSCSTCLSGTSCLTCAYFYGFIAEGNGLCEPCNVNQYVNQNQICTNCPAECSTCSDQFTCTSCSSGYGFKLGISNLCVTCSSNEFIDPSTQYCVTCNPSCLSCTDLSHCTACISGYGFNNGITSYCQFCDTNEYIDPTTYVCTACNTNCLTCSSPTTCITCAPGFGFNNDGDLICGLCNSNEYIHPVTQICTTCDSSCLTCLSGQECILCAEGLGFNDIDALCEPCDSAEYISSNQYCVPCEDAHCTQCSAQNYCDACQLGYVINSFHSCSVGSLFFLSEYLVSFVFDSTFSYIYLTSTKKFILNTSVDCMIYFTNYGILGSSSSCSAKSDYILQITLGSGWTIRDTSTLITSSTFLMREGNYALYEAQLLTPSYPNGVDLNPHARISGNSKVWFSCSSQSESIYSSSQSYGIGASSFNYLWSISESSITLQDSDKSDCKVIIPSATTLTSFQISLAIKNFLEFSSTIVYTVAILSDNGISFKLDTGEQSSYKRSQSFIIIPVNIDSCGLSGTISYIWTLSGYTGSSIALGLSKLSIPKQTLEYGEHIISLNIILTGSVNLSGTSTTKITITSSDLVAIINKGNQEISDSLDFTAIGSLSYDPDGYSLSYSWTSSIITSTQASSSITILKSNFQSLSSFDLTLTVTHTETSRSSSTKITLTIKPSLAVSVSIISPGSKVRRSNYVVLNAKVVPTSTVSSISLLWTQSSGIIIPYTPLYYTYLTIPPNTLTSGISYSFIVTTTVIASSVSATATGEIFFRVNIGPNCPNIPTISPNTNMYAITTKFTISIKGCVDGDTEDIPLKYKFSGINGAKTLALTTASENSVTTGFRLSSGITAIEYTICDTMSDCTTSRSASFTLLNARRLLRDEESLVEDYKQFIITQDLLSVIIMFLDQYEIPEVLLDLMWNDFTNHMAHEMLDSDYTEELTSIILMFLNDNQSSQFMINRLPKYTDFLILSLNKADYINKNAESQLLTISEIILNLSDNIETITKLKEILHKLLVYKKVPGFQGFTYQNPESISIYIAENFATGLVLDIIELGENNIKVGSLSDDPYQILTLEFMSFGQKGIPNIINLSIFSNKAFDGQEIIEHDMKNIDLIEGDIIVTMKTYDLEEFECRTYKNMQWVNEDCVIISHKSGKAQISLLKSGLYSLFDPTSISLSFGPLYLITSLIAALAIIMPFLVYFDSKAAYLSIPTQNLTVDKKSDRDDTSLNLEKPKVEKETLIRLHLTVSIFYYDKMTNRAKKILILFSNIVFEICLQNLIFSYLNLHPVIVGLVSVMITFLPFVINMILANREGVARSIVMIIISLLMIAMSLIVTALVPSRDGWVYALLAGLGFEFYVSQIIVMIVKRAISKN</sequence>
<feature type="transmembrane region" description="Helical" evidence="1">
    <location>
        <begin position="2074"/>
        <end position="2094"/>
    </location>
</feature>
<dbReference type="InterPro" id="IPR002859">
    <property type="entry name" value="PKD/REJ-like"/>
</dbReference>
<feature type="transmembrane region" description="Helical" evidence="1">
    <location>
        <begin position="2129"/>
        <end position="2151"/>
    </location>
</feature>
<keyword evidence="1" id="KW-0812">Transmembrane</keyword>
<feature type="transmembrane region" description="Helical" evidence="1">
    <location>
        <begin position="2103"/>
        <end position="2123"/>
    </location>
</feature>
<feature type="domain" description="EGF-like" evidence="3">
    <location>
        <begin position="653"/>
        <end position="685"/>
    </location>
</feature>
<keyword evidence="5" id="KW-1185">Reference proteome</keyword>
<dbReference type="Gene3D" id="2.10.220.10">
    <property type="entry name" value="Hormone Receptor, Insulin-like Growth Factor Receptor 1, Chain A, domain 2"/>
    <property type="match status" value="5"/>
</dbReference>
<feature type="domain" description="EGF-like" evidence="3">
    <location>
        <begin position="847"/>
        <end position="879"/>
    </location>
</feature>
<evidence type="ECO:0000313" key="4">
    <source>
        <dbReference type="EMBL" id="OMJ86404.1"/>
    </source>
</evidence>
<protein>
    <recommendedName>
        <fullName evidence="3">EGF-like domain-containing protein</fullName>
    </recommendedName>
</protein>
<feature type="domain" description="EGF-like" evidence="3">
    <location>
        <begin position="799"/>
        <end position="831"/>
    </location>
</feature>
<dbReference type="EMBL" id="MPUH01000206">
    <property type="protein sequence ID" value="OMJ86404.1"/>
    <property type="molecule type" value="Genomic_DNA"/>
</dbReference>
<dbReference type="Proteomes" id="UP000187209">
    <property type="component" value="Unassembled WGS sequence"/>
</dbReference>
<feature type="domain" description="EGF-like" evidence="3">
    <location>
        <begin position="945"/>
        <end position="977"/>
    </location>
</feature>
<dbReference type="SUPFAM" id="SSF57184">
    <property type="entry name" value="Growth factor receptor domain"/>
    <property type="match status" value="5"/>
</dbReference>
<dbReference type="SMART" id="SM00181">
    <property type="entry name" value="EGF"/>
    <property type="match status" value="10"/>
</dbReference>
<gene>
    <name evidence="4" type="ORF">SteCoe_12058</name>
</gene>
<feature type="domain" description="EGF-like" evidence="3">
    <location>
        <begin position="702"/>
        <end position="733"/>
    </location>
</feature>
<evidence type="ECO:0000259" key="3">
    <source>
        <dbReference type="SMART" id="SM00181"/>
    </source>
</evidence>
<reference evidence="4 5" key="1">
    <citation type="submission" date="2016-11" db="EMBL/GenBank/DDBJ databases">
        <title>The macronuclear genome of Stentor coeruleus: a giant cell with tiny introns.</title>
        <authorList>
            <person name="Slabodnick M."/>
            <person name="Ruby J.G."/>
            <person name="Reiff S.B."/>
            <person name="Swart E.C."/>
            <person name="Gosai S."/>
            <person name="Prabakaran S."/>
            <person name="Witkowska E."/>
            <person name="Larue G.E."/>
            <person name="Fisher S."/>
            <person name="Freeman R.M."/>
            <person name="Gunawardena J."/>
            <person name="Chu W."/>
            <person name="Stover N.A."/>
            <person name="Gregory B.D."/>
            <person name="Nowacki M."/>
            <person name="Derisi J."/>
            <person name="Roy S.W."/>
            <person name="Marshall W.F."/>
            <person name="Sood P."/>
        </authorList>
    </citation>
    <scope>NUCLEOTIDE SEQUENCE [LARGE SCALE GENOMIC DNA]</scope>
    <source>
        <strain evidence="4">WM001</strain>
    </source>
</reference>
<keyword evidence="1" id="KW-1133">Transmembrane helix</keyword>
<evidence type="ECO:0000313" key="5">
    <source>
        <dbReference type="Proteomes" id="UP000187209"/>
    </source>
</evidence>
<proteinExistence type="predicted"/>
<keyword evidence="1" id="KW-0472">Membrane</keyword>
<dbReference type="InterPro" id="IPR006212">
    <property type="entry name" value="Furin_repeat"/>
</dbReference>
<feature type="signal peptide" evidence="2">
    <location>
        <begin position="1"/>
        <end position="25"/>
    </location>
</feature>
<feature type="transmembrane region" description="Helical" evidence="1">
    <location>
        <begin position="1966"/>
        <end position="1986"/>
    </location>
</feature>
<feature type="domain" description="EGF-like" evidence="3">
    <location>
        <begin position="1041"/>
        <end position="1072"/>
    </location>
</feature>
<dbReference type="InterPro" id="IPR009030">
    <property type="entry name" value="Growth_fac_rcpt_cys_sf"/>
</dbReference>
<dbReference type="PANTHER" id="PTHR15332:SF175">
    <property type="entry name" value="PROPROTEIN CONVERTASE SUBTILISIN_KEXIN TYPE 5-LIKE"/>
    <property type="match status" value="1"/>
</dbReference>
<dbReference type="Pfam" id="PF02010">
    <property type="entry name" value="REJ"/>
    <property type="match status" value="1"/>
</dbReference>
<dbReference type="PANTHER" id="PTHR15332">
    <property type="entry name" value="PROPROTEIN CONVERTASE SUBTILISIN_KEXIN TYPE 5-LIKE"/>
    <property type="match status" value="1"/>
</dbReference>
<dbReference type="InterPro" id="IPR000742">
    <property type="entry name" value="EGF"/>
</dbReference>
<comment type="caution">
    <text evidence="4">The sequence shown here is derived from an EMBL/GenBank/DDBJ whole genome shotgun (WGS) entry which is preliminary data.</text>
</comment>
<name>A0A1R2CBL0_9CILI</name>
<feature type="domain" description="EGF-like" evidence="3">
    <location>
        <begin position="510"/>
        <end position="540"/>
    </location>
</feature>
<feature type="chain" id="PRO_5013136680" description="EGF-like domain-containing protein" evidence="2">
    <location>
        <begin position="26"/>
        <end position="2158"/>
    </location>
</feature>
<dbReference type="InterPro" id="IPR013783">
    <property type="entry name" value="Ig-like_fold"/>
</dbReference>
<feature type="domain" description="EGF-like" evidence="3">
    <location>
        <begin position="994"/>
        <end position="1025"/>
    </location>
</feature>
<keyword evidence="2" id="KW-0732">Signal</keyword>
<feature type="domain" description="EGF-like" evidence="3">
    <location>
        <begin position="606"/>
        <end position="636"/>
    </location>
</feature>
<organism evidence="4 5">
    <name type="scientific">Stentor coeruleus</name>
    <dbReference type="NCBI Taxonomy" id="5963"/>
    <lineage>
        <taxon>Eukaryota</taxon>
        <taxon>Sar</taxon>
        <taxon>Alveolata</taxon>
        <taxon>Ciliophora</taxon>
        <taxon>Postciliodesmatophora</taxon>
        <taxon>Heterotrichea</taxon>
        <taxon>Heterotrichida</taxon>
        <taxon>Stentoridae</taxon>
        <taxon>Stentor</taxon>
    </lineage>
</organism>
<evidence type="ECO:0000256" key="2">
    <source>
        <dbReference type="SAM" id="SignalP"/>
    </source>
</evidence>
<dbReference type="SMART" id="SM00261">
    <property type="entry name" value="FU"/>
    <property type="match status" value="12"/>
</dbReference>
<dbReference type="OrthoDB" id="2121937at2759"/>
<evidence type="ECO:0000256" key="1">
    <source>
        <dbReference type="SAM" id="Phobius"/>
    </source>
</evidence>
<feature type="transmembrane region" description="Helical" evidence="1">
    <location>
        <begin position="2047"/>
        <end position="2068"/>
    </location>
</feature>
<accession>A0A1R2CBL0</accession>
<dbReference type="Gene3D" id="2.60.40.10">
    <property type="entry name" value="Immunoglobulins"/>
    <property type="match status" value="1"/>
</dbReference>